<accession>A0A1I7SR75</accession>
<feature type="chain" id="PRO_5035360133" evidence="1">
    <location>
        <begin position="21"/>
        <end position="293"/>
    </location>
</feature>
<evidence type="ECO:0000313" key="7">
    <source>
        <dbReference type="WBParaSite" id="BXY_1553900.1"/>
    </source>
</evidence>
<name>A0A1I7SR75_BURXY</name>
<reference evidence="7" key="1">
    <citation type="submission" date="2016-11" db="UniProtKB">
        <authorList>
            <consortium name="WormBaseParasite"/>
        </authorList>
    </citation>
    <scope>IDENTIFICATION</scope>
</reference>
<protein>
    <submittedName>
        <fullName evidence="3">(pine wood nematode) hypothetical protein</fullName>
    </submittedName>
    <submittedName>
        <fullName evidence="7">Lipase_3 domain-containing protein</fullName>
    </submittedName>
</protein>
<feature type="domain" description="Fungal lipase-type" evidence="2">
    <location>
        <begin position="89"/>
        <end position="225"/>
    </location>
</feature>
<dbReference type="PANTHER" id="PTHR45908">
    <property type="entry name" value="PROTEIN CBG11750-RELATED"/>
    <property type="match status" value="1"/>
</dbReference>
<keyword evidence="6" id="KW-1185">Reference proteome</keyword>
<dbReference type="WBParaSite" id="BXY_1553900.1">
    <property type="protein sequence ID" value="BXY_1553900.1"/>
    <property type="gene ID" value="BXY_1553900"/>
</dbReference>
<dbReference type="GO" id="GO:0006629">
    <property type="term" value="P:lipid metabolic process"/>
    <property type="evidence" value="ECO:0007669"/>
    <property type="project" value="InterPro"/>
</dbReference>
<dbReference type="InterPro" id="IPR029058">
    <property type="entry name" value="AB_hydrolase_fold"/>
</dbReference>
<dbReference type="InterPro" id="IPR002921">
    <property type="entry name" value="Fungal_lipase-type"/>
</dbReference>
<evidence type="ECO:0000313" key="5">
    <source>
        <dbReference type="Proteomes" id="UP000095284"/>
    </source>
</evidence>
<evidence type="ECO:0000313" key="6">
    <source>
        <dbReference type="Proteomes" id="UP000659654"/>
    </source>
</evidence>
<dbReference type="eggNOG" id="KOG4569">
    <property type="taxonomic scope" value="Eukaryota"/>
</dbReference>
<gene>
    <name evidence="3" type="ORF">BXYJ_LOCUS7575</name>
</gene>
<organism evidence="5 7">
    <name type="scientific">Bursaphelenchus xylophilus</name>
    <name type="common">Pinewood nematode worm</name>
    <name type="synonym">Aphelenchoides xylophilus</name>
    <dbReference type="NCBI Taxonomy" id="6326"/>
    <lineage>
        <taxon>Eukaryota</taxon>
        <taxon>Metazoa</taxon>
        <taxon>Ecdysozoa</taxon>
        <taxon>Nematoda</taxon>
        <taxon>Chromadorea</taxon>
        <taxon>Rhabditida</taxon>
        <taxon>Tylenchina</taxon>
        <taxon>Tylenchomorpha</taxon>
        <taxon>Aphelenchoidea</taxon>
        <taxon>Aphelenchoididae</taxon>
        <taxon>Bursaphelenchus</taxon>
    </lineage>
</organism>
<dbReference type="SMR" id="A0A1I7SR75"/>
<dbReference type="Proteomes" id="UP000095284">
    <property type="component" value="Unplaced"/>
</dbReference>
<evidence type="ECO:0000256" key="1">
    <source>
        <dbReference type="SAM" id="SignalP"/>
    </source>
</evidence>
<evidence type="ECO:0000313" key="3">
    <source>
        <dbReference type="EMBL" id="CAD5222630.1"/>
    </source>
</evidence>
<dbReference type="AlphaFoldDB" id="A0A1I7SR75"/>
<dbReference type="CDD" id="cd00519">
    <property type="entry name" value="Lipase_3"/>
    <property type="match status" value="1"/>
</dbReference>
<dbReference type="SUPFAM" id="SSF53474">
    <property type="entry name" value="alpha/beta-Hydrolases"/>
    <property type="match status" value="1"/>
</dbReference>
<sequence>MHAWQPLRLVLLIISVAAYGVEFDDKLARHKLFPLAVSAYANDPHECLARKFNNSQFLTKYITPCDAENTTIPCFSFIAVNHEDKALMISFRGSTSAYQVYHVVYDTLRKKEVDAFNGTKIGYYFYHAFDQMWNKGMKKDFERYEKQFKEYQIWITGHSLGGALASLLAASIVFNYPQHSERVVLYTYGEPRVGNKKFADFLDSNVKNSFRVIHNKDLVVNIPPLDENRFYHRKNAVFYQNNMKEGDDFILCNGTDQYCTKKYTRFPPSVRDHHYYYGVWASRYGRNNCQPLQ</sequence>
<dbReference type="Proteomes" id="UP000582659">
    <property type="component" value="Unassembled WGS sequence"/>
</dbReference>
<dbReference type="OrthoDB" id="5821984at2759"/>
<dbReference type="EMBL" id="CAJFDI010000003">
    <property type="protein sequence ID" value="CAD5222630.1"/>
    <property type="molecule type" value="Genomic_DNA"/>
</dbReference>
<proteinExistence type="predicted"/>
<feature type="signal peptide" evidence="1">
    <location>
        <begin position="1"/>
        <end position="20"/>
    </location>
</feature>
<evidence type="ECO:0000313" key="4">
    <source>
        <dbReference type="EMBL" id="CAG9110936.1"/>
    </source>
</evidence>
<dbReference type="Proteomes" id="UP000659654">
    <property type="component" value="Unassembled WGS sequence"/>
</dbReference>
<dbReference type="Pfam" id="PF01764">
    <property type="entry name" value="Lipase_3"/>
    <property type="match status" value="1"/>
</dbReference>
<dbReference type="Gene3D" id="3.40.50.1820">
    <property type="entry name" value="alpha/beta hydrolase"/>
    <property type="match status" value="1"/>
</dbReference>
<evidence type="ECO:0000259" key="2">
    <source>
        <dbReference type="Pfam" id="PF01764"/>
    </source>
</evidence>
<keyword evidence="1" id="KW-0732">Signal</keyword>
<dbReference type="EMBL" id="CAJFCV020000003">
    <property type="protein sequence ID" value="CAG9110936.1"/>
    <property type="molecule type" value="Genomic_DNA"/>
</dbReference>
<reference evidence="4" key="2">
    <citation type="submission" date="2020-08" db="EMBL/GenBank/DDBJ databases">
        <authorList>
            <person name="Kikuchi T."/>
        </authorList>
    </citation>
    <scope>NUCLEOTIDE SEQUENCE</scope>
    <source>
        <strain evidence="3">Ka4C1</strain>
    </source>
</reference>